<name>A0A420S7R5_GIBIN</name>
<evidence type="ECO:0000313" key="2">
    <source>
        <dbReference type="EMBL" id="RKL25356.1"/>
    </source>
</evidence>
<dbReference type="EMBL" id="MRDB01000094">
    <property type="protein sequence ID" value="RKL25356.1"/>
    <property type="molecule type" value="Genomic_DNA"/>
</dbReference>
<reference evidence="2 3" key="1">
    <citation type="journal article" date="2018" name="Sci. Rep.">
        <title>Characterisation of pathogen-specific regions and novel effector candidates in Fusarium oxysporum f. sp. cepae.</title>
        <authorList>
            <person name="Armitage A.D."/>
            <person name="Taylor A."/>
            <person name="Sobczyk M.K."/>
            <person name="Baxter L."/>
            <person name="Greenfield B.P."/>
            <person name="Bates H.J."/>
            <person name="Wilson F."/>
            <person name="Jackson A.C."/>
            <person name="Ott S."/>
            <person name="Harrison R.J."/>
            <person name="Clarkson J.P."/>
        </authorList>
    </citation>
    <scope>NUCLEOTIDE SEQUENCE [LARGE SCALE GENOMIC DNA]</scope>
    <source>
        <strain evidence="2 3">Fp_A8</strain>
    </source>
</reference>
<feature type="compositionally biased region" description="Basic and acidic residues" evidence="1">
    <location>
        <begin position="87"/>
        <end position="99"/>
    </location>
</feature>
<feature type="compositionally biased region" description="Basic and acidic residues" evidence="1">
    <location>
        <begin position="154"/>
        <end position="210"/>
    </location>
</feature>
<feature type="compositionally biased region" description="Polar residues" evidence="1">
    <location>
        <begin position="31"/>
        <end position="50"/>
    </location>
</feature>
<feature type="compositionally biased region" description="Basic and acidic residues" evidence="1">
    <location>
        <begin position="57"/>
        <end position="66"/>
    </location>
</feature>
<feature type="region of interest" description="Disordered" evidence="1">
    <location>
        <begin position="1"/>
        <end position="99"/>
    </location>
</feature>
<sequence length="350" mass="40613">MDDGDFDLDRIWGVGPEFGGKSGSESESDCAPQSPTIPESESSYDETAQHISAGGIFDDRGPHVTSRDNFASYEEPRDAPASGHNSRIHETNVSRESKPLDPLLRGARCCASIVIVEDRYGQDLIQQMSQLSINTEYNNETASPEAQDQQRFYQEQERQANERELARKRGERFQLEQQRQKQEQLHREQRKRDYQREQERLAKQREDNRKQQQQSPSFDLGNGVPVPQWALGVNPEDSLSSKQWKPMSSRFFLEEEYNQSERYLAKRKGIAYTVPQTVITETNLAKEERNVVQYSHQKWVEDVTALAWNIRLYKADCKFDTSSLRDQLRRKLEQGPRWSTFGIMMGKLWL</sequence>
<evidence type="ECO:0000313" key="3">
    <source>
        <dbReference type="Proteomes" id="UP000283569"/>
    </source>
</evidence>
<feature type="region of interest" description="Disordered" evidence="1">
    <location>
        <begin position="138"/>
        <end position="241"/>
    </location>
</feature>
<protein>
    <submittedName>
        <fullName evidence="2">Uncharacterized protein</fullName>
    </submittedName>
</protein>
<proteinExistence type="predicted"/>
<comment type="caution">
    <text evidence="2">The sequence shown here is derived from an EMBL/GenBank/DDBJ whole genome shotgun (WGS) entry which is preliminary data.</text>
</comment>
<accession>A0A420S7R5</accession>
<evidence type="ECO:0000256" key="1">
    <source>
        <dbReference type="SAM" id="MobiDB-lite"/>
    </source>
</evidence>
<gene>
    <name evidence="2" type="ORF">BFJ72_g14036</name>
</gene>
<dbReference type="AlphaFoldDB" id="A0A420S7R5"/>
<feature type="compositionally biased region" description="Polar residues" evidence="1">
    <location>
        <begin position="138"/>
        <end position="153"/>
    </location>
</feature>
<dbReference type="Proteomes" id="UP000283569">
    <property type="component" value="Unassembled WGS sequence"/>
</dbReference>
<organism evidence="2 3">
    <name type="scientific">Gibberella intermedia</name>
    <name type="common">Bulb rot disease fungus</name>
    <name type="synonym">Fusarium proliferatum</name>
    <dbReference type="NCBI Taxonomy" id="948311"/>
    <lineage>
        <taxon>Eukaryota</taxon>
        <taxon>Fungi</taxon>
        <taxon>Dikarya</taxon>
        <taxon>Ascomycota</taxon>
        <taxon>Pezizomycotina</taxon>
        <taxon>Sordariomycetes</taxon>
        <taxon>Hypocreomycetidae</taxon>
        <taxon>Hypocreales</taxon>
        <taxon>Nectriaceae</taxon>
        <taxon>Fusarium</taxon>
        <taxon>Fusarium fujikuroi species complex</taxon>
    </lineage>
</organism>